<sequence length="302" mass="30889">MFGRVLNWLRSNPSEAPPRAAPTMAAAPAAEPLPPLRPPAEPGVRRRGPVFSSRAVRDAAVVTGAIETLRKFAAGTESVEDLDYRLAGLTKDQFAFLQISVGPELVQNCINRAAGGKGVKAASLRRTLNELAGIATPEPDRPVEADGDGSAGADSDDAPDAGDTDAGDADAEMPRSASDADSPGADNLPEPDAGTDLPAHASGETEAGQPGSDDPAPEKVTAAISGPDSPLPPVPEPPAVLPVPPLAAAAAAEEEVVPAPPHPRPAHEPALLPRLARAAADARRARLLDTLTDHLSASETSR</sequence>
<feature type="compositionally biased region" description="Acidic residues" evidence="1">
    <location>
        <begin position="154"/>
        <end position="171"/>
    </location>
</feature>
<reference evidence="3" key="1">
    <citation type="journal article" date="2019" name="Int. J. Syst. Evol. Microbiol.">
        <title>The Global Catalogue of Microorganisms (GCM) 10K type strain sequencing project: providing services to taxonomists for standard genome sequencing and annotation.</title>
        <authorList>
            <consortium name="The Broad Institute Genomics Platform"/>
            <consortium name="The Broad Institute Genome Sequencing Center for Infectious Disease"/>
            <person name="Wu L."/>
            <person name="Ma J."/>
        </authorList>
    </citation>
    <scope>NUCLEOTIDE SEQUENCE [LARGE SCALE GENOMIC DNA]</scope>
    <source>
        <strain evidence="3">CGMCC 1.16275</strain>
    </source>
</reference>
<name>A0ABW2KTE9_9PROT</name>
<comment type="caution">
    <text evidence="2">The sequence shown here is derived from an EMBL/GenBank/DDBJ whole genome shotgun (WGS) entry which is preliminary data.</text>
</comment>
<evidence type="ECO:0000313" key="3">
    <source>
        <dbReference type="Proteomes" id="UP001596456"/>
    </source>
</evidence>
<proteinExistence type="predicted"/>
<dbReference type="EMBL" id="JBHTCM010000007">
    <property type="protein sequence ID" value="MFC7332754.1"/>
    <property type="molecule type" value="Genomic_DNA"/>
</dbReference>
<accession>A0ABW2KTE9</accession>
<gene>
    <name evidence="2" type="ORF">ACFQPS_06235</name>
</gene>
<dbReference type="Proteomes" id="UP001596456">
    <property type="component" value="Unassembled WGS sequence"/>
</dbReference>
<feature type="compositionally biased region" description="Pro residues" evidence="1">
    <location>
        <begin position="229"/>
        <end position="245"/>
    </location>
</feature>
<protein>
    <submittedName>
        <fullName evidence="2">Uncharacterized protein</fullName>
    </submittedName>
</protein>
<dbReference type="RefSeq" id="WP_377357392.1">
    <property type="nucleotide sequence ID" value="NZ_JBHTCM010000007.1"/>
</dbReference>
<organism evidence="2 3">
    <name type="scientific">Rhodocista pekingensis</name>
    <dbReference type="NCBI Taxonomy" id="201185"/>
    <lineage>
        <taxon>Bacteria</taxon>
        <taxon>Pseudomonadati</taxon>
        <taxon>Pseudomonadota</taxon>
        <taxon>Alphaproteobacteria</taxon>
        <taxon>Rhodospirillales</taxon>
        <taxon>Azospirillaceae</taxon>
        <taxon>Rhodocista</taxon>
    </lineage>
</organism>
<feature type="region of interest" description="Disordered" evidence="1">
    <location>
        <begin position="11"/>
        <end position="47"/>
    </location>
</feature>
<feature type="compositionally biased region" description="Pro residues" evidence="1">
    <location>
        <begin position="31"/>
        <end position="41"/>
    </location>
</feature>
<evidence type="ECO:0000313" key="2">
    <source>
        <dbReference type="EMBL" id="MFC7332754.1"/>
    </source>
</evidence>
<feature type="compositionally biased region" description="Low complexity" evidence="1">
    <location>
        <begin position="21"/>
        <end position="30"/>
    </location>
</feature>
<keyword evidence="3" id="KW-1185">Reference proteome</keyword>
<evidence type="ECO:0000256" key="1">
    <source>
        <dbReference type="SAM" id="MobiDB-lite"/>
    </source>
</evidence>
<feature type="region of interest" description="Disordered" evidence="1">
    <location>
        <begin position="132"/>
        <end position="273"/>
    </location>
</feature>